<evidence type="ECO:0000256" key="4">
    <source>
        <dbReference type="ARBA" id="ARBA00022475"/>
    </source>
</evidence>
<feature type="domain" description="Na+/H+ antiporter NhaC-like C-terminal" evidence="10">
    <location>
        <begin position="74"/>
        <end position="215"/>
    </location>
</feature>
<evidence type="ECO:0000256" key="9">
    <source>
        <dbReference type="SAM" id="Phobius"/>
    </source>
</evidence>
<dbReference type="Proteomes" id="UP001282284">
    <property type="component" value="Unassembled WGS sequence"/>
</dbReference>
<feature type="transmembrane region" description="Helical" evidence="9">
    <location>
        <begin position="388"/>
        <end position="411"/>
    </location>
</feature>
<keyword evidence="12" id="KW-1185">Reference proteome</keyword>
<feature type="transmembrane region" description="Helical" evidence="9">
    <location>
        <begin position="298"/>
        <end position="319"/>
    </location>
</feature>
<dbReference type="PANTHER" id="PTHR33451">
    <property type="entry name" value="MALATE-2H(+)/NA(+)-LACTATE ANTIPORTER"/>
    <property type="match status" value="1"/>
</dbReference>
<keyword evidence="6 9" id="KW-1133">Transmembrane helix</keyword>
<keyword evidence="4" id="KW-1003">Cell membrane</keyword>
<proteinExistence type="inferred from homology"/>
<feature type="transmembrane region" description="Helical" evidence="9">
    <location>
        <begin position="197"/>
        <end position="216"/>
    </location>
</feature>
<sequence>MEEKRLEMYGGVYGGLIPIGILLVGLIWLSATGMGGTTPFWAAGWAALALGILFAKNKTHYCEAIIRGISDKNGMIIVCAALFAGVFGVLMVAGGLVEGLLWFGLETGAQGVAFTLIAFVAAMTFSMGTGDSTGTILALAPVLYPAGFFLGADPTMLALAILSGAVFGDNLAPISDTTIVSASTQGATMKDVVKTRFPLSITAAILTFIILGIFGGGGKVQELPNMGASLSPSGLFMLLSLVVVLVSSLRGRHIIESLIWGNLTAMLIGLLTKHITLHQIFHIPASRDKTTGIIQDGITGVTGVIVFVLLVLAVTQILIESGIMDRLLNWTLKVVAKTVRSAELSIIFTTILVSIPISANTPAELLVGPTFVKKVGEKFNLSPARRANLMDCAVCTIFYTMPWHIAVVVWYSTISSAAGEWGIIAPSIAAAFINPYSWALLAVLLFSAITGWNRKFATAAELEEITKERFVKEKQQAEYMTLERVE</sequence>
<comment type="caution">
    <text evidence="11">The sequence shown here is derived from an EMBL/GenBank/DDBJ whole genome shotgun (WGS) entry which is preliminary data.</text>
</comment>
<feature type="transmembrane region" description="Helical" evidence="9">
    <location>
        <begin position="258"/>
        <end position="277"/>
    </location>
</feature>
<gene>
    <name evidence="11" type="ORF">QT711_18740</name>
</gene>
<keyword evidence="7 9" id="KW-0472">Membrane</keyword>
<keyword evidence="3" id="KW-0050">Antiport</keyword>
<evidence type="ECO:0000256" key="8">
    <source>
        <dbReference type="ARBA" id="ARBA00038435"/>
    </source>
</evidence>
<dbReference type="RefSeq" id="WP_317946795.1">
    <property type="nucleotide sequence ID" value="NZ_JAUBDI010000033.1"/>
</dbReference>
<comment type="similarity">
    <text evidence="8">Belongs to the NhaC Na(+)/H(+) (TC 2.A.35) antiporter family.</text>
</comment>
<feature type="transmembrane region" description="Helical" evidence="9">
    <location>
        <begin position="76"/>
        <end position="97"/>
    </location>
</feature>
<dbReference type="InterPro" id="IPR052180">
    <property type="entry name" value="NhaC_Na-H+_Antiporter"/>
</dbReference>
<evidence type="ECO:0000256" key="5">
    <source>
        <dbReference type="ARBA" id="ARBA00022692"/>
    </source>
</evidence>
<feature type="transmembrane region" description="Helical" evidence="9">
    <location>
        <begin position="109"/>
        <end position="130"/>
    </location>
</feature>
<accession>A0ABU4GFX9</accession>
<evidence type="ECO:0000256" key="7">
    <source>
        <dbReference type="ARBA" id="ARBA00023136"/>
    </source>
</evidence>
<feature type="transmembrane region" description="Helical" evidence="9">
    <location>
        <begin position="423"/>
        <end position="446"/>
    </location>
</feature>
<name>A0ABU4GFX9_9BACL</name>
<dbReference type="PANTHER" id="PTHR33451:SF3">
    <property type="entry name" value="MALATE-2H(+)_NA(+)-LACTATE ANTIPORTER"/>
    <property type="match status" value="1"/>
</dbReference>
<evidence type="ECO:0000313" key="12">
    <source>
        <dbReference type="Proteomes" id="UP001282284"/>
    </source>
</evidence>
<evidence type="ECO:0000256" key="3">
    <source>
        <dbReference type="ARBA" id="ARBA00022449"/>
    </source>
</evidence>
<keyword evidence="2" id="KW-0813">Transport</keyword>
<reference evidence="11 12" key="1">
    <citation type="submission" date="2023-06" db="EMBL/GenBank/DDBJ databases">
        <title>Sporosarcina sp. nov., isolated from Korean traditional fermented seafood 'Jeotgal'.</title>
        <authorList>
            <person name="Yang A.I."/>
            <person name="Shin N.-R."/>
        </authorList>
    </citation>
    <scope>NUCLEOTIDE SEQUENCE [LARGE SCALE GENOMIC DNA]</scope>
    <source>
        <strain evidence="11 12">KCTC13119</strain>
    </source>
</reference>
<protein>
    <submittedName>
        <fullName evidence="11">Na+/H+ antiporter NhaC family protein</fullName>
    </submittedName>
</protein>
<evidence type="ECO:0000256" key="6">
    <source>
        <dbReference type="ARBA" id="ARBA00022989"/>
    </source>
</evidence>
<keyword evidence="5 9" id="KW-0812">Transmembrane</keyword>
<comment type="subcellular location">
    <subcellularLocation>
        <location evidence="1">Cell membrane</location>
        <topology evidence="1">Multi-pass membrane protein</topology>
    </subcellularLocation>
</comment>
<evidence type="ECO:0000256" key="2">
    <source>
        <dbReference type="ARBA" id="ARBA00022448"/>
    </source>
</evidence>
<dbReference type="InterPro" id="IPR018461">
    <property type="entry name" value="Na/H_Antiport_NhaC-like_C"/>
</dbReference>
<evidence type="ECO:0000313" key="11">
    <source>
        <dbReference type="EMBL" id="MDW0115195.1"/>
    </source>
</evidence>
<feature type="transmembrane region" description="Helical" evidence="9">
    <location>
        <begin position="37"/>
        <end position="55"/>
    </location>
</feature>
<dbReference type="Pfam" id="PF03553">
    <property type="entry name" value="Na_H_antiporter"/>
    <property type="match status" value="2"/>
</dbReference>
<feature type="transmembrane region" description="Helical" evidence="9">
    <location>
        <begin position="228"/>
        <end position="246"/>
    </location>
</feature>
<feature type="transmembrane region" description="Helical" evidence="9">
    <location>
        <begin position="12"/>
        <end position="31"/>
    </location>
</feature>
<organism evidence="11 12">
    <name type="scientific">Sporosarcina saromensis</name>
    <dbReference type="NCBI Taxonomy" id="359365"/>
    <lineage>
        <taxon>Bacteria</taxon>
        <taxon>Bacillati</taxon>
        <taxon>Bacillota</taxon>
        <taxon>Bacilli</taxon>
        <taxon>Bacillales</taxon>
        <taxon>Caryophanaceae</taxon>
        <taxon>Sporosarcina</taxon>
    </lineage>
</organism>
<feature type="domain" description="Na+/H+ antiporter NhaC-like C-terminal" evidence="10">
    <location>
        <begin position="248"/>
        <end position="416"/>
    </location>
</feature>
<evidence type="ECO:0000256" key="1">
    <source>
        <dbReference type="ARBA" id="ARBA00004651"/>
    </source>
</evidence>
<evidence type="ECO:0000259" key="10">
    <source>
        <dbReference type="Pfam" id="PF03553"/>
    </source>
</evidence>
<dbReference type="EMBL" id="JAUBDI010000033">
    <property type="protein sequence ID" value="MDW0115195.1"/>
    <property type="molecule type" value="Genomic_DNA"/>
</dbReference>